<name>A0A2N7C6K0_9VIBR</name>
<accession>A0A2N7C6K0</accession>
<reference evidence="2" key="1">
    <citation type="submission" date="2016-07" db="EMBL/GenBank/DDBJ databases">
        <title>Nontailed viruses are major unrecognized killers of bacteria in the ocean.</title>
        <authorList>
            <person name="Kauffman K."/>
            <person name="Hussain F."/>
            <person name="Yang J."/>
            <person name="Arevalo P."/>
            <person name="Brown J."/>
            <person name="Cutler M."/>
            <person name="Kelly L."/>
            <person name="Polz M.F."/>
        </authorList>
    </citation>
    <scope>NUCLEOTIDE SEQUENCE [LARGE SCALE GENOMIC DNA]</scope>
    <source>
        <strain evidence="2">10N.286.55.C1</strain>
    </source>
</reference>
<proteinExistence type="predicted"/>
<dbReference type="AlphaFoldDB" id="A0A2N7C6K0"/>
<sequence length="368" mass="41919">MTQSIIIHDTNDLGSINIDLSQDIIEIDRSKIGDTDEERNNYNLYALAKNNKNVKDLVIKLANNGFYITEHKKGTSTFTNYRNKEEFIKRGGLKNLKFDCNLFYSVEEPKINFGENKLLVIFSSVSNFPYNASIKTRNFFPIFKTISKYIPENTTILRIADIGGVVGSFYLNSQYDQKIESNIQFLIEKIQKNLSIKKENIVLYGASKGGTAATYHSIIGCYKCVAVDPIVSDIFHEETYNDPHFTNGGIFKLSKQELFSKALKDYKINSSINIIYSHNSPIYKDIEDIFKGTKINLIEVYHPHIKSHPDVGGKTINILLSMINGLFYNLHKIESKSVEGISYSAILNRVKLKTKIVTKQVLRKLNLI</sequence>
<dbReference type="NCBIfam" id="NF033892">
    <property type="entry name" value="XcbB_CpsF_sero"/>
    <property type="match status" value="1"/>
</dbReference>
<comment type="caution">
    <text evidence="1">The sequence shown here is derived from an EMBL/GenBank/DDBJ whole genome shotgun (WGS) entry which is preliminary data.</text>
</comment>
<gene>
    <name evidence="1" type="ORF">BCV30_21725</name>
</gene>
<evidence type="ECO:0000313" key="1">
    <source>
        <dbReference type="EMBL" id="PME72411.1"/>
    </source>
</evidence>
<evidence type="ECO:0008006" key="3">
    <source>
        <dbReference type="Google" id="ProtNLM"/>
    </source>
</evidence>
<dbReference type="ESTHER" id="9vibr-a0a2n7c6k0">
    <property type="family name" value="XcbB_CpsF_sero"/>
</dbReference>
<dbReference type="RefSeq" id="WP_102269635.1">
    <property type="nucleotide sequence ID" value="NZ_MCSH01000187.1"/>
</dbReference>
<evidence type="ECO:0000313" key="2">
    <source>
        <dbReference type="Proteomes" id="UP000235778"/>
    </source>
</evidence>
<dbReference type="Proteomes" id="UP000235778">
    <property type="component" value="Unassembled WGS sequence"/>
</dbReference>
<organism evidence="1 2">
    <name type="scientific">Vibrio lentus</name>
    <dbReference type="NCBI Taxonomy" id="136468"/>
    <lineage>
        <taxon>Bacteria</taxon>
        <taxon>Pseudomonadati</taxon>
        <taxon>Pseudomonadota</taxon>
        <taxon>Gammaproteobacteria</taxon>
        <taxon>Vibrionales</taxon>
        <taxon>Vibrionaceae</taxon>
        <taxon>Vibrio</taxon>
    </lineage>
</organism>
<protein>
    <recommendedName>
        <fullName evidence="3">XcbB/CpsF family capsular polysaccharide biosynthesis protein</fullName>
    </recommendedName>
</protein>
<dbReference type="EMBL" id="MCSI01000027">
    <property type="protein sequence ID" value="PME72411.1"/>
    <property type="molecule type" value="Genomic_DNA"/>
</dbReference>